<dbReference type="InterPro" id="IPR002559">
    <property type="entry name" value="Transposase_11"/>
</dbReference>
<sequence length="389" mass="42516">MLAGACFLAATGEWITDAPHWAVCALGFTPDPLTGRMVVPHPATVRRLLARLDGDALDAAIGASLSARTVPAVQPDALRPIAVDGKTVRGSRTRTTVAVSLLSAMAHSGEVLAQRQVADKSNEIPSFAPLLNGVDLAHAVITADALHTQHGHGTYLRSRGAHYIAVVKRNHPGLFDRVRTLPWREITLDHYERTRAHHRDEIPRLKTAAFARLDYPDARQALQVVRWRHDLGSGKLTIERVYLITSLPPGAATGAQLASWIRGHWGIENLLHHVRDRTFREDDSKIRTAQLPRTMASLRNLAIGLHRQDSQKNIAAAPGEQPATTAGPWPFSASPDETGQDHFTQRPWGVQGDVRGVEVLEDRPVLIAERHDVPLDDRVLGALGVLSHG</sequence>
<dbReference type="InterPro" id="IPR051698">
    <property type="entry name" value="Transposase_11-like"/>
</dbReference>
<dbReference type="PANTHER" id="PTHR30298:SF0">
    <property type="entry name" value="PROTEIN YBFL-RELATED"/>
    <property type="match status" value="1"/>
</dbReference>
<organism evidence="3 4">
    <name type="scientific">Streptomyces broussonetiae</name>
    <dbReference type="NCBI Taxonomy" id="2686304"/>
    <lineage>
        <taxon>Bacteria</taxon>
        <taxon>Bacillati</taxon>
        <taxon>Actinomycetota</taxon>
        <taxon>Actinomycetes</taxon>
        <taxon>Kitasatosporales</taxon>
        <taxon>Streptomycetaceae</taxon>
        <taxon>Streptomyces</taxon>
    </lineage>
</organism>
<feature type="domain" description="Transposase IS4-like" evidence="2">
    <location>
        <begin position="81"/>
        <end position="303"/>
    </location>
</feature>
<proteinExistence type="predicted"/>
<dbReference type="PANTHER" id="PTHR30298">
    <property type="entry name" value="H REPEAT-ASSOCIATED PREDICTED TRANSPOSASE"/>
    <property type="match status" value="1"/>
</dbReference>
<name>A0ABV5EM11_9ACTN</name>
<dbReference type="InterPro" id="IPR047647">
    <property type="entry name" value="ISAs1_transpos"/>
</dbReference>
<evidence type="ECO:0000313" key="3">
    <source>
        <dbReference type="EMBL" id="MFB8777898.1"/>
    </source>
</evidence>
<dbReference type="Proteomes" id="UP001585080">
    <property type="component" value="Unassembled WGS sequence"/>
</dbReference>
<evidence type="ECO:0000259" key="2">
    <source>
        <dbReference type="Pfam" id="PF01609"/>
    </source>
</evidence>
<evidence type="ECO:0000313" key="4">
    <source>
        <dbReference type="Proteomes" id="UP001585080"/>
    </source>
</evidence>
<dbReference type="RefSeq" id="WP_376736331.1">
    <property type="nucleotide sequence ID" value="NZ_JAYMRP010000060.1"/>
</dbReference>
<keyword evidence="4" id="KW-1185">Reference proteome</keyword>
<dbReference type="EMBL" id="JAYMRP010000060">
    <property type="protein sequence ID" value="MFB8777898.1"/>
    <property type="molecule type" value="Genomic_DNA"/>
</dbReference>
<protein>
    <submittedName>
        <fullName evidence="3">ISAs1 family transposase</fullName>
    </submittedName>
</protein>
<reference evidence="3 4" key="1">
    <citation type="submission" date="2024-01" db="EMBL/GenBank/DDBJ databases">
        <title>Genome mining of biosynthetic gene clusters to explore secondary metabolites of Streptomyces sp.</title>
        <authorList>
            <person name="Baig A."/>
            <person name="Ajitkumar Shintre N."/>
            <person name="Kumar H."/>
            <person name="Anbarasu A."/>
            <person name="Ramaiah S."/>
        </authorList>
    </citation>
    <scope>NUCLEOTIDE SEQUENCE [LARGE SCALE GENOMIC DNA]</scope>
    <source>
        <strain evidence="3 4">A57</strain>
    </source>
</reference>
<dbReference type="NCBIfam" id="NF033564">
    <property type="entry name" value="transpos_ISAs1"/>
    <property type="match status" value="1"/>
</dbReference>
<comment type="caution">
    <text evidence="3">The sequence shown here is derived from an EMBL/GenBank/DDBJ whole genome shotgun (WGS) entry which is preliminary data.</text>
</comment>
<gene>
    <name evidence="3" type="ORF">VSS16_35190</name>
</gene>
<evidence type="ECO:0000256" key="1">
    <source>
        <dbReference type="SAM" id="MobiDB-lite"/>
    </source>
</evidence>
<accession>A0ABV5EM11</accession>
<feature type="region of interest" description="Disordered" evidence="1">
    <location>
        <begin position="318"/>
        <end position="348"/>
    </location>
</feature>
<dbReference type="Pfam" id="PF01609">
    <property type="entry name" value="DDE_Tnp_1"/>
    <property type="match status" value="1"/>
</dbReference>